<protein>
    <recommendedName>
        <fullName evidence="7">Gram-positive cocci surface proteins LPxTG domain-containing protein</fullName>
    </recommendedName>
</protein>
<evidence type="ECO:0000256" key="4">
    <source>
        <dbReference type="ARBA" id="ARBA00023088"/>
    </source>
</evidence>
<feature type="compositionally biased region" description="Basic and acidic residues" evidence="5">
    <location>
        <begin position="1298"/>
        <end position="1318"/>
    </location>
</feature>
<feature type="compositionally biased region" description="Basic and acidic residues" evidence="5">
    <location>
        <begin position="1327"/>
        <end position="1342"/>
    </location>
</feature>
<keyword evidence="4" id="KW-0572">Peptidoglycan-anchor</keyword>
<sequence>MQQKPKLVLKAKGFRMWKSGKRWVFGLGAMTAIFLCGEMQALALETPVESPISTELRSTDSGEEQPPAPKTEEDSSVSSSVESAEESNSSFLDQAQDVTVKDDQHQAQHEVDVTTAKPVHIYYKPTTDTGDYYAYVWGGGLEQSGVDLPMTKEGDQWKVTVTPKADATFFNYIIKKGGKDQWNDKKTGDMTATVNPYTETNIYVGDNFYSQISNIQTPEFDKKFGYEDKVVDASEPDKFKTVGSLGRLGSTLNDDGTATINLWAPTAKEVKLNLYKTLTPTANADKTVNMTRGTVANPDDHTQNTVGVWTYKLDKSLLGELGVDTAEKLAYDYTLSLPNAHFIQVEEQQKGDKKVKIYRNSASGKVLNENGEATREEVAAFYAGDVIERKGNGDNTIVVKEHNHREVTTQDPYSVAVIQGGTRSVILDPSKVGPKVQVTNNKRAKTNSEISVLEVNVRDFSIDESSGVDKKDRGNYLGFVQSGTKNPNDGTMTGLDYLKYRGTNYLQMMPLNDFETVPELDKDNPENTTISKAEPDGVHNNQQNWGYDPKNYNVPEGSYATDPSDPENRIKELKEMMQKLHDAGLNVTLDVVYNHLYHGQKNVFEQTVPGYYYAINQPANVMNNDIFVGNAVRSNSEMMRRYIVNSTAFWAAEYGMDGFRFDAMSDLDVTTLNEVRKALDKVGPNIVTYGEGWDSMGTYLPKGEAGSDVQGKKIPTYGFFDATSRNAIVGHAHNDHLDAKGFVNEGENNPNIANATQVADSLLGGDRKKYANASQQLNYVECHDGMTLSDLLKRYNVIDTRDPKIHLNRVELATAMSALAQGIHFSQHGQEFLRTKNNSVNTYNSGDEYNKIDWNLVKTHADAVNFSKAITQLRLAEPLFQLSDYNDINEKMVVTNAQGSSGVITYELRLDGKGENKNGKYLVIFNNNNGDNKSSLTLGGNQWYYGGNEKLNEFKNMEGNRGRINSTNDFSNAFIVTSNSKSLYDKIGQKVGQKELTVDPLSATVLFIPAPAKATELKTVERVISYVDRQGNQVSDPHRQAVTFLTVEEPAPDLKFGFENSQIPVAPTDLGHASNIVNKVSKTLPTVKYVYVATSKDGRPIEVNLNLSDVTIGDDGKPVDSDTVKWVKRTQLGLLEEVPEGVEVPSNYTTDKKKWLSQVWERTDDVSYPEVTGHKVQSISPEKAGDKEKVTSSVLGLESARQEVKVTYAKEMTAKLVSENDPLEKLPKSASEASGTYQAIGLEGEAIRFTVSDTDLAREGYTYTVNGKANLTEAMAGMAGYFSATPAVFQVVYTKVETQEPMEKDEPKQEEPPTKPDSDNTPSTPDKPSDTTPEKEDGKPDSDNTPSTPDKPSDVTPEKEDDKPDSDNTPSTPDKPSDTTPEKEDDKPDSGSSPSTPDKPSDVTPEKEDGKPDSGSSSSTPDKPSDTTPEKEVDKPDSGSSPSTPDKPSDTTPEKEVDKPDSGSSPSTPDKPSDTTPEKEVDKPDSGSSPSTPDKPSDTTPEKEDGKPDSGSSPSTPDKPSDTTPEKEVDKPDSGSSPSTPDKPSDVTPEKEDGKPDSGSSPSTPDKPSDATPEKDADKPDPEVPNSETKKDNTPTLKNEDGSTSSTKRELVDVPTGVRVVLSEKESSEIVALRVTPKSLSSLPTQSVLAGKDYKMYDIDLIDSRGKVVKMAYTARVSLPVATDKAVAQVLYLPQSGQVHSLDFTVQDLGQSGRFVEFTAKSFSDYAVIYQATAQNIEQTNSTSKAINDEQESSLAVAQNSVLSVPVASAAKELPKTAAILPKTGETISVLSLVGLALLGTVVAVSHRRKGK</sequence>
<feature type="compositionally biased region" description="Basic and acidic residues" evidence="5">
    <location>
        <begin position="1351"/>
        <end position="1366"/>
    </location>
</feature>
<dbReference type="GO" id="GO:0005975">
    <property type="term" value="P:carbohydrate metabolic process"/>
    <property type="evidence" value="ECO:0007669"/>
    <property type="project" value="InterPro"/>
</dbReference>
<keyword evidence="2" id="KW-0964">Secreted</keyword>
<feature type="compositionally biased region" description="Basic and acidic residues" evidence="5">
    <location>
        <begin position="1519"/>
        <end position="1533"/>
    </location>
</feature>
<dbReference type="PROSITE" id="PS50847">
    <property type="entry name" value="GRAM_POS_ANCHORING"/>
    <property type="match status" value="1"/>
</dbReference>
<feature type="compositionally biased region" description="Basic and acidic residues" evidence="5">
    <location>
        <begin position="1399"/>
        <end position="1412"/>
    </location>
</feature>
<feature type="region of interest" description="Disordered" evidence="5">
    <location>
        <begin position="522"/>
        <end position="548"/>
    </location>
</feature>
<evidence type="ECO:0000313" key="9">
    <source>
        <dbReference type="Proteomes" id="UP000269331"/>
    </source>
</evidence>
<dbReference type="InterPro" id="IPR006047">
    <property type="entry name" value="GH13_cat_dom"/>
</dbReference>
<feature type="compositionally biased region" description="Basic and acidic residues" evidence="5">
    <location>
        <begin position="1423"/>
        <end position="1437"/>
    </location>
</feature>
<dbReference type="GeneID" id="52229667"/>
<organism evidence="8 9">
    <name type="scientific">Streptococcus ruminantium</name>
    <dbReference type="NCBI Taxonomy" id="1917441"/>
    <lineage>
        <taxon>Bacteria</taxon>
        <taxon>Bacillati</taxon>
        <taxon>Bacillota</taxon>
        <taxon>Bacilli</taxon>
        <taxon>Lactobacillales</taxon>
        <taxon>Streptococcaceae</taxon>
        <taxon>Streptococcus</taxon>
    </lineage>
</organism>
<feature type="compositionally biased region" description="Basic and acidic residues" evidence="5">
    <location>
        <begin position="1471"/>
        <end position="1485"/>
    </location>
</feature>
<evidence type="ECO:0000256" key="6">
    <source>
        <dbReference type="SAM" id="Phobius"/>
    </source>
</evidence>
<dbReference type="EMBL" id="AP018400">
    <property type="protein sequence ID" value="BBA92727.1"/>
    <property type="molecule type" value="Genomic_DNA"/>
</dbReference>
<evidence type="ECO:0000313" key="8">
    <source>
        <dbReference type="EMBL" id="BBA92727.1"/>
    </source>
</evidence>
<dbReference type="SUPFAM" id="SSF51445">
    <property type="entry name" value="(Trans)glycosidases"/>
    <property type="match status" value="1"/>
</dbReference>
<evidence type="ECO:0000259" key="7">
    <source>
        <dbReference type="PROSITE" id="PS50847"/>
    </source>
</evidence>
<keyword evidence="6" id="KW-0812">Transmembrane</keyword>
<dbReference type="CDD" id="cd11341">
    <property type="entry name" value="AmyAc_Pullulanase_LD-like"/>
    <property type="match status" value="1"/>
</dbReference>
<proteinExistence type="predicted"/>
<feature type="compositionally biased region" description="Low complexity" evidence="5">
    <location>
        <begin position="76"/>
        <end position="90"/>
    </location>
</feature>
<evidence type="ECO:0000256" key="5">
    <source>
        <dbReference type="SAM" id="MobiDB-lite"/>
    </source>
</evidence>
<feature type="compositionally biased region" description="Basic and acidic residues" evidence="5">
    <location>
        <begin position="1495"/>
        <end position="1508"/>
    </location>
</feature>
<feature type="compositionally biased region" description="Basic and acidic residues" evidence="5">
    <location>
        <begin position="1375"/>
        <end position="1389"/>
    </location>
</feature>
<gene>
    <name evidence="8" type="ORF">SR187_5610</name>
</gene>
<dbReference type="NCBIfam" id="TIGR03715">
    <property type="entry name" value="KxYKxGKxW"/>
    <property type="match status" value="1"/>
</dbReference>
<dbReference type="NCBIfam" id="TIGR01167">
    <property type="entry name" value="LPXTG_anchor"/>
    <property type="match status" value="1"/>
</dbReference>
<feature type="compositionally biased region" description="Basic and acidic residues" evidence="5">
    <location>
        <begin position="1447"/>
        <end position="1461"/>
    </location>
</feature>
<dbReference type="InterPro" id="IPR019931">
    <property type="entry name" value="LPXTG_anchor"/>
</dbReference>
<dbReference type="RefSeq" id="WP_160113888.1">
    <property type="nucleotide sequence ID" value="NZ_AP018400.1"/>
</dbReference>
<dbReference type="KEGG" id="srq:SR187_5610"/>
<keyword evidence="6" id="KW-1133">Transmembrane helix</keyword>
<keyword evidence="6" id="KW-0472">Membrane</keyword>
<dbReference type="Gene3D" id="2.60.40.4300">
    <property type="match status" value="1"/>
</dbReference>
<dbReference type="OrthoDB" id="226102at2"/>
<reference evidence="8 9" key="1">
    <citation type="journal article" date="2018" name="Genome Biol. Evol.">
        <title>Complete Genome Sequence of Streptococcus ruminantium sp. nov. GUT-187T (=DSM 104980T =JCM 31869T), the Type Strain of S. ruminantium, and Comparison with Genome Sequences of Streptococcus suis Strains.</title>
        <authorList>
            <person name="Tohya M."/>
            <person name="Sekizaki T."/>
            <person name="Miyoshi-Akiyama T."/>
        </authorList>
    </citation>
    <scope>NUCLEOTIDE SEQUENCE [LARGE SCALE GENOMIC DNA]</scope>
    <source>
        <strain evidence="8 9">GUT187T</strain>
    </source>
</reference>
<feature type="compositionally biased region" description="Low complexity" evidence="5">
    <location>
        <begin position="1509"/>
        <end position="1518"/>
    </location>
</feature>
<dbReference type="InterPro" id="IPR013783">
    <property type="entry name" value="Ig-like_fold"/>
</dbReference>
<feature type="region of interest" description="Disordered" evidence="5">
    <location>
        <begin position="50"/>
        <end position="90"/>
    </location>
</feature>
<feature type="region of interest" description="Disordered" evidence="5">
    <location>
        <begin position="1298"/>
        <end position="1612"/>
    </location>
</feature>
<feature type="compositionally biased region" description="Basic and acidic residues" evidence="5">
    <location>
        <begin position="1543"/>
        <end position="1556"/>
    </location>
</feature>
<evidence type="ECO:0000256" key="1">
    <source>
        <dbReference type="ARBA" id="ARBA00022512"/>
    </source>
</evidence>
<dbReference type="Gene3D" id="2.60.40.10">
    <property type="entry name" value="Immunoglobulins"/>
    <property type="match status" value="1"/>
</dbReference>
<feature type="compositionally biased region" description="Basic and acidic residues" evidence="5">
    <location>
        <begin position="1567"/>
        <end position="1612"/>
    </location>
</feature>
<feature type="compositionally biased region" description="Low complexity" evidence="5">
    <location>
        <begin position="1413"/>
        <end position="1422"/>
    </location>
</feature>
<keyword evidence="3" id="KW-0732">Signal</keyword>
<evidence type="ECO:0000256" key="2">
    <source>
        <dbReference type="ARBA" id="ARBA00022525"/>
    </source>
</evidence>
<dbReference type="InterPro" id="IPR022263">
    <property type="entry name" value="KxYKxGKxW"/>
</dbReference>
<accession>A0A2Z5TN63</accession>
<dbReference type="InterPro" id="IPR017853">
    <property type="entry name" value="GH"/>
</dbReference>
<evidence type="ECO:0000256" key="3">
    <source>
        <dbReference type="ARBA" id="ARBA00022729"/>
    </source>
</evidence>
<feature type="transmembrane region" description="Helical" evidence="6">
    <location>
        <begin position="1788"/>
        <end position="1806"/>
    </location>
</feature>
<name>A0A2Z5TN63_9STRE</name>
<dbReference type="PANTHER" id="PTHR43002">
    <property type="entry name" value="GLYCOGEN DEBRANCHING ENZYME"/>
    <property type="match status" value="1"/>
</dbReference>
<dbReference type="SMART" id="SM00642">
    <property type="entry name" value="Aamy"/>
    <property type="match status" value="1"/>
</dbReference>
<dbReference type="Proteomes" id="UP000269331">
    <property type="component" value="Chromosome"/>
</dbReference>
<keyword evidence="1" id="KW-0134">Cell wall</keyword>
<dbReference type="Gene3D" id="3.20.20.80">
    <property type="entry name" value="Glycosidases"/>
    <property type="match status" value="1"/>
</dbReference>
<feature type="domain" description="Gram-positive cocci surface proteins LPxTG" evidence="7">
    <location>
        <begin position="1781"/>
        <end position="1812"/>
    </location>
</feature>